<dbReference type="Gene3D" id="2.40.420.20">
    <property type="match status" value="1"/>
</dbReference>
<organism evidence="2">
    <name type="scientific">Proteinivorax tanatarense</name>
    <dbReference type="NCBI Taxonomy" id="1260629"/>
    <lineage>
        <taxon>Bacteria</taxon>
        <taxon>Bacillati</taxon>
        <taxon>Bacillota</taxon>
        <taxon>Clostridia</taxon>
        <taxon>Eubacteriales</taxon>
        <taxon>Proteinivoracaceae</taxon>
        <taxon>Proteinivorax</taxon>
    </lineage>
</organism>
<keyword evidence="1" id="KW-1133">Transmembrane helix</keyword>
<reference evidence="2" key="1">
    <citation type="journal article" date="2013" name="Extremophiles">
        <title>Proteinivorax tanatarense gen. nov., sp. nov., an anaerobic, haloalkaliphilic, proteolytic bacterium isolated from a decaying algal bloom, and proposal of Proteinivoraceae fam. nov.</title>
        <authorList>
            <person name="Kevbrin V."/>
            <person name="Boltyanskaya Y."/>
            <person name="Zhilina T."/>
            <person name="Kolganova T."/>
            <person name="Lavrentjeva E."/>
            <person name="Kuznetsov B."/>
        </authorList>
    </citation>
    <scope>NUCLEOTIDE SEQUENCE</scope>
    <source>
        <strain evidence="2">Z-910T</strain>
    </source>
</reference>
<dbReference type="EMBL" id="CP158367">
    <property type="protein sequence ID" value="XBX76124.1"/>
    <property type="molecule type" value="Genomic_DNA"/>
</dbReference>
<accession>A0AAU7VR13</accession>
<evidence type="ECO:0000313" key="2">
    <source>
        <dbReference type="EMBL" id="XBX76124.1"/>
    </source>
</evidence>
<gene>
    <name evidence="2" type="ORF">PRVXT_001300</name>
</gene>
<keyword evidence="1" id="KW-0472">Membrane</keyword>
<feature type="transmembrane region" description="Helical" evidence="1">
    <location>
        <begin position="28"/>
        <end position="52"/>
    </location>
</feature>
<proteinExistence type="predicted"/>
<keyword evidence="1" id="KW-0812">Transmembrane</keyword>
<protein>
    <submittedName>
        <fullName evidence="2">HlyD family efflux transporter periplasmic adaptor subunit</fullName>
    </submittedName>
</protein>
<name>A0AAU7VR13_9FIRM</name>
<sequence>MKKKEWNNKRFSVVSGGKDRIKPASFSLLKVTILVIAAAFFLFLLSHSFLWIRDFAVSRMIITEYIEVTSMQQGVYGDGLFIWDEEVVYSPRNGSFQTDFEQFQRARKDQTIGSIGDLEITSPKAGLIVFHKDGFEYLEAGLDNPEIIKAFEQQDYYTKETTASSGSGKPLFKVVDNFNSQLIVKMGKEKFESMQELSKVRVNLRSGSVNQMVVADIVDYTISGENALVHVKPHNVNENFFNERFAKVFFILDTVEGIKLPSHALIDHKGQEGVYVINRNKVEFRDVVIVDKDAEYVWVYGLDKNSEVIFNPKLVKDGQKIR</sequence>
<reference evidence="2" key="2">
    <citation type="submission" date="2024-06" db="EMBL/GenBank/DDBJ databases">
        <authorList>
            <person name="Petrova K.O."/>
            <person name="Toshchakov S.V."/>
            <person name="Boltjanskaja Y.V."/>
            <person name="Kevbrin V."/>
        </authorList>
    </citation>
    <scope>NUCLEOTIDE SEQUENCE</scope>
    <source>
        <strain evidence="2">Z-910T</strain>
    </source>
</reference>
<evidence type="ECO:0000256" key="1">
    <source>
        <dbReference type="SAM" id="Phobius"/>
    </source>
</evidence>
<dbReference type="RefSeq" id="WP_350344858.1">
    <property type="nucleotide sequence ID" value="NZ_CP158367.1"/>
</dbReference>
<dbReference type="AlphaFoldDB" id="A0AAU7VR13"/>